<proteinExistence type="predicted"/>
<sequence>MSCTEFVRVSVFLQYLDKYVVLQRQTRNGIEGSGKYRGKLTGTHGINGF</sequence>
<comment type="caution">
    <text evidence="1">The sequence shown here is derived from an EMBL/GenBank/DDBJ whole genome shotgun (WGS) entry which is preliminary data.</text>
</comment>
<gene>
    <name evidence="1" type="ORF">T4D_8913</name>
</gene>
<accession>A0A0V1F3A7</accession>
<name>A0A0V1F3A7_TRIPS</name>
<keyword evidence="2" id="KW-1185">Reference proteome</keyword>
<dbReference type="AlphaFoldDB" id="A0A0V1F3A7"/>
<reference evidence="1 2" key="1">
    <citation type="submission" date="2015-01" db="EMBL/GenBank/DDBJ databases">
        <title>Evolution of Trichinella species and genotypes.</title>
        <authorList>
            <person name="Korhonen P.K."/>
            <person name="Edoardo P."/>
            <person name="Giuseppe L.R."/>
            <person name="Gasser R.B."/>
        </authorList>
    </citation>
    <scope>NUCLEOTIDE SEQUENCE [LARGE SCALE GENOMIC DNA]</scope>
    <source>
        <strain evidence="1">ISS470</strain>
    </source>
</reference>
<organism evidence="1 2">
    <name type="scientific">Trichinella pseudospiralis</name>
    <name type="common">Parasitic roundworm</name>
    <dbReference type="NCBI Taxonomy" id="6337"/>
    <lineage>
        <taxon>Eukaryota</taxon>
        <taxon>Metazoa</taxon>
        <taxon>Ecdysozoa</taxon>
        <taxon>Nematoda</taxon>
        <taxon>Enoplea</taxon>
        <taxon>Dorylaimia</taxon>
        <taxon>Trichinellida</taxon>
        <taxon>Trichinellidae</taxon>
        <taxon>Trichinella</taxon>
    </lineage>
</organism>
<protein>
    <submittedName>
        <fullName evidence="1">Uncharacterized protein</fullName>
    </submittedName>
</protein>
<dbReference type="EMBL" id="JYDT01000563">
    <property type="protein sequence ID" value="KRY80367.1"/>
    <property type="molecule type" value="Genomic_DNA"/>
</dbReference>
<evidence type="ECO:0000313" key="2">
    <source>
        <dbReference type="Proteomes" id="UP000054995"/>
    </source>
</evidence>
<evidence type="ECO:0000313" key="1">
    <source>
        <dbReference type="EMBL" id="KRY80367.1"/>
    </source>
</evidence>
<dbReference type="Proteomes" id="UP000054995">
    <property type="component" value="Unassembled WGS sequence"/>
</dbReference>